<reference evidence="4" key="2">
    <citation type="submission" date="2024-10" db="UniProtKB">
        <authorList>
            <consortium name="EnsemblProtists"/>
        </authorList>
    </citation>
    <scope>IDENTIFICATION</scope>
</reference>
<keyword evidence="5" id="KW-1185">Reference proteome</keyword>
<keyword evidence="2" id="KW-0472">Membrane</keyword>
<dbReference type="GO" id="GO:0008237">
    <property type="term" value="F:metallopeptidase activity"/>
    <property type="evidence" value="ECO:0007669"/>
    <property type="project" value="InterPro"/>
</dbReference>
<dbReference type="InterPro" id="IPR032534">
    <property type="entry name" value="EcxA_zinc-bd"/>
</dbReference>
<dbReference type="HOGENOM" id="CLU_284765_0_0_1"/>
<dbReference type="PaxDb" id="2903-EOD33655"/>
<feature type="region of interest" description="Disordered" evidence="1">
    <location>
        <begin position="752"/>
        <end position="771"/>
    </location>
</feature>
<dbReference type="PANTHER" id="PTHR38478">
    <property type="entry name" value="PEPTIDASE M1A AND M12B"/>
    <property type="match status" value="1"/>
</dbReference>
<dbReference type="Gene3D" id="3.40.390.10">
    <property type="entry name" value="Collagenase (Catalytic Domain)"/>
    <property type="match status" value="1"/>
</dbReference>
<keyword evidence="2" id="KW-1133">Transmembrane helix</keyword>
<feature type="transmembrane region" description="Helical" evidence="2">
    <location>
        <begin position="20"/>
        <end position="41"/>
    </location>
</feature>
<name>A0A0D3KD20_EMIH1</name>
<evidence type="ECO:0000256" key="1">
    <source>
        <dbReference type="SAM" id="MobiDB-lite"/>
    </source>
</evidence>
<dbReference type="KEGG" id="ehx:EMIHUDRAFT_441494"/>
<proteinExistence type="predicted"/>
<organism evidence="4 5">
    <name type="scientific">Emiliania huxleyi (strain CCMP1516)</name>
    <dbReference type="NCBI Taxonomy" id="280463"/>
    <lineage>
        <taxon>Eukaryota</taxon>
        <taxon>Haptista</taxon>
        <taxon>Haptophyta</taxon>
        <taxon>Prymnesiophyceae</taxon>
        <taxon>Isochrysidales</taxon>
        <taxon>Noelaerhabdaceae</taxon>
        <taxon>Emiliania</taxon>
    </lineage>
</organism>
<feature type="compositionally biased region" description="Basic and acidic residues" evidence="1">
    <location>
        <begin position="515"/>
        <end position="527"/>
    </location>
</feature>
<feature type="compositionally biased region" description="Pro residues" evidence="1">
    <location>
        <begin position="74"/>
        <end position="87"/>
    </location>
</feature>
<evidence type="ECO:0000313" key="4">
    <source>
        <dbReference type="EnsemblProtists" id="EOD33655"/>
    </source>
</evidence>
<dbReference type="GeneID" id="17278925"/>
<reference evidence="5" key="1">
    <citation type="journal article" date="2013" name="Nature">
        <title>Pan genome of the phytoplankton Emiliania underpins its global distribution.</title>
        <authorList>
            <person name="Read B.A."/>
            <person name="Kegel J."/>
            <person name="Klute M.J."/>
            <person name="Kuo A."/>
            <person name="Lefebvre S.C."/>
            <person name="Maumus F."/>
            <person name="Mayer C."/>
            <person name="Miller J."/>
            <person name="Monier A."/>
            <person name="Salamov A."/>
            <person name="Young J."/>
            <person name="Aguilar M."/>
            <person name="Claverie J.M."/>
            <person name="Frickenhaus S."/>
            <person name="Gonzalez K."/>
            <person name="Herman E.K."/>
            <person name="Lin Y.C."/>
            <person name="Napier J."/>
            <person name="Ogata H."/>
            <person name="Sarno A.F."/>
            <person name="Shmutz J."/>
            <person name="Schroeder D."/>
            <person name="de Vargas C."/>
            <person name="Verret F."/>
            <person name="von Dassow P."/>
            <person name="Valentin K."/>
            <person name="Van de Peer Y."/>
            <person name="Wheeler G."/>
            <person name="Dacks J.B."/>
            <person name="Delwiche C.F."/>
            <person name="Dyhrman S.T."/>
            <person name="Glockner G."/>
            <person name="John U."/>
            <person name="Richards T."/>
            <person name="Worden A.Z."/>
            <person name="Zhang X."/>
            <person name="Grigoriev I.V."/>
            <person name="Allen A.E."/>
            <person name="Bidle K."/>
            <person name="Borodovsky M."/>
            <person name="Bowler C."/>
            <person name="Brownlee C."/>
            <person name="Cock J.M."/>
            <person name="Elias M."/>
            <person name="Gladyshev V.N."/>
            <person name="Groth M."/>
            <person name="Guda C."/>
            <person name="Hadaegh A."/>
            <person name="Iglesias-Rodriguez M.D."/>
            <person name="Jenkins J."/>
            <person name="Jones B.M."/>
            <person name="Lawson T."/>
            <person name="Leese F."/>
            <person name="Lindquist E."/>
            <person name="Lobanov A."/>
            <person name="Lomsadze A."/>
            <person name="Malik S.B."/>
            <person name="Marsh M.E."/>
            <person name="Mackinder L."/>
            <person name="Mock T."/>
            <person name="Mueller-Roeber B."/>
            <person name="Pagarete A."/>
            <person name="Parker M."/>
            <person name="Probert I."/>
            <person name="Quesneville H."/>
            <person name="Raines C."/>
            <person name="Rensing S.A."/>
            <person name="Riano-Pachon D.M."/>
            <person name="Richier S."/>
            <person name="Rokitta S."/>
            <person name="Shiraiwa Y."/>
            <person name="Soanes D.M."/>
            <person name="van der Giezen M."/>
            <person name="Wahlund T.M."/>
            <person name="Williams B."/>
            <person name="Wilson W."/>
            <person name="Wolfe G."/>
            <person name="Wurch L.L."/>
        </authorList>
    </citation>
    <scope>NUCLEOTIDE SEQUENCE</scope>
</reference>
<dbReference type="Proteomes" id="UP000013827">
    <property type="component" value="Unassembled WGS sequence"/>
</dbReference>
<protein>
    <recommendedName>
        <fullName evidence="3">EcxA zinc-binding domain-containing protein</fullName>
    </recommendedName>
</protein>
<dbReference type="OMA" id="ADIVFTH"/>
<dbReference type="RefSeq" id="XP_005786084.1">
    <property type="nucleotide sequence ID" value="XM_005786027.1"/>
</dbReference>
<evidence type="ECO:0000256" key="2">
    <source>
        <dbReference type="SAM" id="Phobius"/>
    </source>
</evidence>
<dbReference type="EnsemblProtists" id="EOD33655">
    <property type="protein sequence ID" value="EOD33655"/>
    <property type="gene ID" value="EMIHUDRAFT_441494"/>
</dbReference>
<evidence type="ECO:0000313" key="5">
    <source>
        <dbReference type="Proteomes" id="UP000013827"/>
    </source>
</evidence>
<sequence>MSKLDIEAQRADPMAKWTMLTFSAWIIPVTLLVSLLSVAIADSVRSSSGPLEVKVVHVENLTAATLSEGAVQPPADPPQPPPPPGVPPRAFDPLAAFHHLELLNDNATEGFFRVLWEEGDKRGRPAKVWFEVDEEDIGVEFVVSAMVAKGDGTTSLLHMPLTSGSRTVFKFEPSPHVQGAIDLIAPQYELRLPPNGTISEETLAKGAWPGFVKTFAGTKVLRWETRLNASASEADRVEALEKGTCDVPLWRNASDPVVTPKPGCEPYSINGTSWLVDVSSWLASGVVLSSPLTGARLVGAEAFPTSARVSVQTPSLEVRVSFARLPPLDGGFVPRAADDRIGYWDLRYTEVGTESGPLTDQTTNRRVDLIHRWRLEPADKELAAKERAAGNLIAPAKPITYHIDPSVPERWRKAMKLGVELWQPAFERAGWKDAIIAVAPGDEGFPEDYSAADSRYASISWAVSTDRVYAVGPHSYDPRTGEILDADIMFAHSWVDAWIRGFENEKGSAMARAGAEGHDGRDGRRQLDSSGSARLARRLSAAQRSVETALGESAPRAHRQHDHSHGEHEHSHGEEHDDHHDHHDHHDHAAHPGPCGISGAAAAREVAATLRAKLQLDGVIAPGDPVPEEYVEAALVDVTMHEVGHTLGMRHNFKASTAYSYAQLLDANFTKTNGFASSVMDYIGAFLPSNRSLPVVGSLGAEDGYNPFMGVVGAYDKHVIDYGYRPLADEQAGRQHAELAALAAEGAANRELAFSTDEDGPRTDGSDPTASLYDMSSDPLGFYIDQIALAQRLLEDASNRTVAIGEPWTKLLPAVERYMGAALKAGTYGAKNIGGFIFSKAHRGDPGAPDPMVPTPAADQWRALRLILQIISDDFWLPATDALRWARSLPRRAGWCEGLDVYCYGLEPAELLERVFRTRVNLLHTLVQPHRLAGLQQAEWEGLEAANSSSTRSVDEELSSRSAEEDWAVAWVTPPAELALDSFATKTPSVAGLLRTVNSVVSPLPTAAGLSATAAKARFALQRVWVSLLTDMSAGTEEAAAVATSLLLKLKEEVASAVDTNTEPDEDARDALRALARMLDLWERGLPVPA</sequence>
<feature type="compositionally biased region" description="Basic and acidic residues" evidence="1">
    <location>
        <begin position="563"/>
        <end position="590"/>
    </location>
</feature>
<accession>A0A0D3KD20</accession>
<feature type="region of interest" description="Disordered" evidence="1">
    <location>
        <begin position="510"/>
        <end position="597"/>
    </location>
</feature>
<feature type="domain" description="EcxA zinc-binding" evidence="3">
    <location>
        <begin position="625"/>
        <end position="941"/>
    </location>
</feature>
<evidence type="ECO:0000259" key="3">
    <source>
        <dbReference type="Pfam" id="PF16313"/>
    </source>
</evidence>
<dbReference type="STRING" id="2903.R1F418"/>
<dbReference type="AlphaFoldDB" id="A0A0D3KD20"/>
<feature type="region of interest" description="Disordered" evidence="1">
    <location>
        <begin position="67"/>
        <end position="90"/>
    </location>
</feature>
<keyword evidence="2" id="KW-0812">Transmembrane</keyword>
<dbReference type="eggNOG" id="ENOG502RYE2">
    <property type="taxonomic scope" value="Eukaryota"/>
</dbReference>
<feature type="compositionally biased region" description="Low complexity" evidence="1">
    <location>
        <begin position="529"/>
        <end position="545"/>
    </location>
</feature>
<dbReference type="Pfam" id="PF16313">
    <property type="entry name" value="DUF4953"/>
    <property type="match status" value="1"/>
</dbReference>
<dbReference type="SUPFAM" id="SSF55486">
    <property type="entry name" value="Metalloproteases ('zincins'), catalytic domain"/>
    <property type="match status" value="2"/>
</dbReference>
<dbReference type="PANTHER" id="PTHR38478:SF1">
    <property type="entry name" value="ZINC DEPENDENT METALLOPROTEASE DOMAIN LIPOPROTEIN"/>
    <property type="match status" value="1"/>
</dbReference>
<dbReference type="InterPro" id="IPR024079">
    <property type="entry name" value="MetalloPept_cat_dom_sf"/>
</dbReference>